<evidence type="ECO:0000313" key="1">
    <source>
        <dbReference type="EMBL" id="PWN51225.1"/>
    </source>
</evidence>
<dbReference type="EMBL" id="KZ819860">
    <property type="protein sequence ID" value="PWN51225.1"/>
    <property type="molecule type" value="Genomic_DNA"/>
</dbReference>
<dbReference type="Proteomes" id="UP000245626">
    <property type="component" value="Unassembled WGS sequence"/>
</dbReference>
<name>A0ACD0NZQ9_9BASI</name>
<accession>A0ACD0NZQ9</accession>
<keyword evidence="2" id="KW-1185">Reference proteome</keyword>
<reference evidence="1 2" key="1">
    <citation type="journal article" date="2018" name="Mol. Biol. Evol.">
        <title>Broad Genomic Sampling Reveals a Smut Pathogenic Ancestry of the Fungal Clade Ustilaginomycotina.</title>
        <authorList>
            <person name="Kijpornyongpan T."/>
            <person name="Mondo S.J."/>
            <person name="Barry K."/>
            <person name="Sandor L."/>
            <person name="Lee J."/>
            <person name="Lipzen A."/>
            <person name="Pangilinan J."/>
            <person name="LaButti K."/>
            <person name="Hainaut M."/>
            <person name="Henrissat B."/>
            <person name="Grigoriev I.V."/>
            <person name="Spatafora J.W."/>
            <person name="Aime M.C."/>
        </authorList>
    </citation>
    <scope>NUCLEOTIDE SEQUENCE [LARGE SCALE GENOMIC DNA]</scope>
    <source>
        <strain evidence="1 2">SA 807</strain>
    </source>
</reference>
<protein>
    <submittedName>
        <fullName evidence="1">Uncharacterized protein</fullName>
    </submittedName>
</protein>
<gene>
    <name evidence="1" type="ORF">IE53DRAFT_58570</name>
</gene>
<sequence length="114" mass="12521">MVRSKEIPSSGIGIINLSPPTILILLLLVTILILILVTLTLTLAHHPTDCLNSNHPLSHLKVESQHSSKSERKQVEDGGKIPIWEACSSSRACDGGSRDKQQRRRQSRNPNATP</sequence>
<proteinExistence type="predicted"/>
<organism evidence="1 2">
    <name type="scientific">Violaceomyces palustris</name>
    <dbReference type="NCBI Taxonomy" id="1673888"/>
    <lineage>
        <taxon>Eukaryota</taxon>
        <taxon>Fungi</taxon>
        <taxon>Dikarya</taxon>
        <taxon>Basidiomycota</taxon>
        <taxon>Ustilaginomycotina</taxon>
        <taxon>Ustilaginomycetes</taxon>
        <taxon>Violaceomycetales</taxon>
        <taxon>Violaceomycetaceae</taxon>
        <taxon>Violaceomyces</taxon>
    </lineage>
</organism>
<evidence type="ECO:0000313" key="2">
    <source>
        <dbReference type="Proteomes" id="UP000245626"/>
    </source>
</evidence>